<dbReference type="InterPro" id="IPR036249">
    <property type="entry name" value="Thioredoxin-like_sf"/>
</dbReference>
<comment type="subcellular location">
    <subcellularLocation>
        <location evidence="1">Cell envelope</location>
    </subcellularLocation>
</comment>
<gene>
    <name evidence="6" type="ORF">EYS08_01905</name>
</gene>
<evidence type="ECO:0000256" key="3">
    <source>
        <dbReference type="ARBA" id="ARBA00023157"/>
    </source>
</evidence>
<dbReference type="GO" id="GO:0017004">
    <property type="term" value="P:cytochrome complex assembly"/>
    <property type="evidence" value="ECO:0007669"/>
    <property type="project" value="UniProtKB-KW"/>
</dbReference>
<sequence>MQTYITKFFVILLYQIVNMKKQLYLLTLLAGLFSSCDPAPATFNLETKNFGPNAVITIQSAEKGETLKVENITNTNQTFKINIPIKGYATLRTEDGSHTGEYYFYLDKGSFKGVLDGKNINSYPLKNVPTEEGEQFINYYKLKDSMSKNLLDSLDIAELAFDQATRANVLERAKEVDRWREKKILLQLDIIKAFAKKYPGSTHTLFLLEQLGRADSEAKNYLSIFNSLDKEVQDSKKGKSLLAEINQASQMMAGSKMPNIEGENPDGKKFNLSVLKKVNLVICWTSYSGKSRKNNQVLVNLYEKYKNKDVEFIGVSFDKKRDWWVNVIKDDHLTWPQYSDLQGAKSPNAKNLSNYNVTYFFLVDKNGTVLTNNDLSLDFVDDEISKNLAGR</sequence>
<dbReference type="SUPFAM" id="SSF52833">
    <property type="entry name" value="Thioredoxin-like"/>
    <property type="match status" value="1"/>
</dbReference>
<dbReference type="AlphaFoldDB" id="A0A4Q9HHW1"/>
<dbReference type="CDD" id="cd02966">
    <property type="entry name" value="TlpA_like_family"/>
    <property type="match status" value="1"/>
</dbReference>
<dbReference type="GO" id="GO:0030313">
    <property type="term" value="C:cell envelope"/>
    <property type="evidence" value="ECO:0007669"/>
    <property type="project" value="UniProtKB-SubCell"/>
</dbReference>
<dbReference type="PROSITE" id="PS51352">
    <property type="entry name" value="THIOREDOXIN_2"/>
    <property type="match status" value="1"/>
</dbReference>
<keyword evidence="4" id="KW-0676">Redox-active center</keyword>
<evidence type="ECO:0000256" key="2">
    <source>
        <dbReference type="ARBA" id="ARBA00022748"/>
    </source>
</evidence>
<keyword evidence="7" id="KW-1185">Reference proteome</keyword>
<dbReference type="Gene3D" id="3.40.30.10">
    <property type="entry name" value="Glutaredoxin"/>
    <property type="match status" value="1"/>
</dbReference>
<keyword evidence="2" id="KW-0201">Cytochrome c-type biogenesis</keyword>
<keyword evidence="3" id="KW-1015">Disulfide bond</keyword>
<dbReference type="InterPro" id="IPR050553">
    <property type="entry name" value="Thioredoxin_ResA/DsbE_sf"/>
</dbReference>
<evidence type="ECO:0000313" key="6">
    <source>
        <dbReference type="EMBL" id="TBO45111.1"/>
    </source>
</evidence>
<dbReference type="InterPro" id="IPR012336">
    <property type="entry name" value="Thioredoxin-like_fold"/>
</dbReference>
<dbReference type="Pfam" id="PF13905">
    <property type="entry name" value="Thioredoxin_8"/>
    <property type="match status" value="1"/>
</dbReference>
<proteinExistence type="predicted"/>
<accession>A0A4Q9HHW1</accession>
<feature type="domain" description="Thioredoxin" evidence="5">
    <location>
        <begin position="251"/>
        <end position="389"/>
    </location>
</feature>
<dbReference type="InterPro" id="IPR013766">
    <property type="entry name" value="Thioredoxin_domain"/>
</dbReference>
<dbReference type="EMBL" id="SIXF01000001">
    <property type="protein sequence ID" value="TBO45111.1"/>
    <property type="molecule type" value="Genomic_DNA"/>
</dbReference>
<evidence type="ECO:0000256" key="1">
    <source>
        <dbReference type="ARBA" id="ARBA00004196"/>
    </source>
</evidence>
<evidence type="ECO:0000256" key="4">
    <source>
        <dbReference type="ARBA" id="ARBA00023284"/>
    </source>
</evidence>
<dbReference type="Proteomes" id="UP000291819">
    <property type="component" value="Unassembled WGS sequence"/>
</dbReference>
<evidence type="ECO:0000259" key="5">
    <source>
        <dbReference type="PROSITE" id="PS51352"/>
    </source>
</evidence>
<organism evidence="6 7">
    <name type="scientific">Pedobacter kyonggii</name>
    <dbReference type="NCBI Taxonomy" id="1926871"/>
    <lineage>
        <taxon>Bacteria</taxon>
        <taxon>Pseudomonadati</taxon>
        <taxon>Bacteroidota</taxon>
        <taxon>Sphingobacteriia</taxon>
        <taxon>Sphingobacteriales</taxon>
        <taxon>Sphingobacteriaceae</taxon>
        <taxon>Pedobacter</taxon>
    </lineage>
</organism>
<reference evidence="6 7" key="1">
    <citation type="submission" date="2019-02" db="EMBL/GenBank/DDBJ databases">
        <title>Pedobacter kyonggii whole genome sequence analysis.</title>
        <authorList>
            <person name="Dahal R.H."/>
        </authorList>
    </citation>
    <scope>NUCLEOTIDE SEQUENCE [LARGE SCALE GENOMIC DNA]</scope>
    <source>
        <strain evidence="6 7">K-4-11-1</strain>
    </source>
</reference>
<dbReference type="PANTHER" id="PTHR42852:SF6">
    <property type="entry name" value="THIOL:DISULFIDE INTERCHANGE PROTEIN DSBE"/>
    <property type="match status" value="1"/>
</dbReference>
<protein>
    <submittedName>
        <fullName evidence="6">Redoxin domain-containing protein</fullName>
    </submittedName>
</protein>
<evidence type="ECO:0000313" key="7">
    <source>
        <dbReference type="Proteomes" id="UP000291819"/>
    </source>
</evidence>
<name>A0A4Q9HHW1_9SPHI</name>
<dbReference type="OrthoDB" id="789332at2"/>
<dbReference type="PANTHER" id="PTHR42852">
    <property type="entry name" value="THIOL:DISULFIDE INTERCHANGE PROTEIN DSBE"/>
    <property type="match status" value="1"/>
</dbReference>
<comment type="caution">
    <text evidence="6">The sequence shown here is derived from an EMBL/GenBank/DDBJ whole genome shotgun (WGS) entry which is preliminary data.</text>
</comment>